<organism evidence="4 5">
    <name type="scientific">Penicillium nordicum</name>
    <dbReference type="NCBI Taxonomy" id="229535"/>
    <lineage>
        <taxon>Eukaryota</taxon>
        <taxon>Fungi</taxon>
        <taxon>Dikarya</taxon>
        <taxon>Ascomycota</taxon>
        <taxon>Pezizomycotina</taxon>
        <taxon>Eurotiomycetes</taxon>
        <taxon>Eurotiomycetidae</taxon>
        <taxon>Eurotiales</taxon>
        <taxon>Aspergillaceae</taxon>
        <taxon>Penicillium</taxon>
    </lineage>
</organism>
<proteinExistence type="inferred from homology"/>
<reference evidence="4 5" key="1">
    <citation type="submission" date="2015-08" db="EMBL/GenBank/DDBJ databases">
        <title>Genome sequencing of Penicillium nordicum.</title>
        <authorList>
            <person name="Nguyen H.D."/>
            <person name="Seifert K.A."/>
        </authorList>
    </citation>
    <scope>NUCLEOTIDE SEQUENCE [LARGE SCALE GENOMIC DNA]</scope>
    <source>
        <strain evidence="4 5">DAOMC 185683</strain>
    </source>
</reference>
<dbReference type="Proteomes" id="UP000037696">
    <property type="component" value="Unassembled WGS sequence"/>
</dbReference>
<evidence type="ECO:0000256" key="2">
    <source>
        <dbReference type="ARBA" id="ARBA00022801"/>
    </source>
</evidence>
<dbReference type="PANTHER" id="PTHR11567">
    <property type="entry name" value="ACID PHOSPHATASE-RELATED"/>
    <property type="match status" value="1"/>
</dbReference>
<dbReference type="InterPro" id="IPR050645">
    <property type="entry name" value="Histidine_acid_phosphatase"/>
</dbReference>
<gene>
    <name evidence="4" type="ORF">ACN38_g10963</name>
</gene>
<dbReference type="SUPFAM" id="SSF53254">
    <property type="entry name" value="Phosphoglycerate mutase-like"/>
    <property type="match status" value="1"/>
</dbReference>
<name>A0A0N0RXR1_9EURO</name>
<evidence type="ECO:0000256" key="3">
    <source>
        <dbReference type="SAM" id="MobiDB-lite"/>
    </source>
</evidence>
<sequence>MTTLIPRDPYTQDELARLYPAALKLQLVQVFLRHGERTPVSSRFTNTGLSPYWPYCGVARRMVQMASSSKDLSEWNGFQWRRKMESFGSNDQSVIATAPGGPVEAMCLHGELTDKGRETTFALGQRLRHLYVDQLGFMPQIKSDSEDMYLRATSIPRALESLQEAFWGMYPASARTLDFPPPVIVARQVNEETLFPNEGNCRRFRQLSRLFADRAAARWNDSEQMAYLNSLWSKHMPEESPKVAVDAHPRLSGIMDTINATDAHGPGTKLPSEFYDKKGRAVLDRIAVEEWFSGYGESSEYRKLGIGALMGDVVDRMVSTAVEGGWRSETAASGSGNPETGKAIKFAMSGCHDTTLAAILSSVGGFQNQSWPPFTSSIAVELFSQAPRSGSEAGVMLEEFSNPPVASKKPSVLSQLFGKSTPKQPTTSDTARAPLESLPEGARESLQKHYVRIRYNDQPVLIPGCAAKPENHLPGDETFCTLDAFKEIVDKFTPKDWQLECTANLGAGPHGPDDREKAPAGF</sequence>
<evidence type="ECO:0008006" key="6">
    <source>
        <dbReference type="Google" id="ProtNLM"/>
    </source>
</evidence>
<comment type="similarity">
    <text evidence="1">Belongs to the histidine acid phosphatase family.</text>
</comment>
<dbReference type="Pfam" id="PF00328">
    <property type="entry name" value="His_Phos_2"/>
    <property type="match status" value="1"/>
</dbReference>
<dbReference type="InterPro" id="IPR029033">
    <property type="entry name" value="His_PPase_superfam"/>
</dbReference>
<dbReference type="AlphaFoldDB" id="A0A0N0RXR1"/>
<dbReference type="EMBL" id="LHQQ01000264">
    <property type="protein sequence ID" value="KOS38229.1"/>
    <property type="molecule type" value="Genomic_DNA"/>
</dbReference>
<accession>A0A0N0RXR1</accession>
<dbReference type="OrthoDB" id="10257284at2759"/>
<dbReference type="PANTHER" id="PTHR11567:SF110">
    <property type="entry name" value="2-PHOSPHOXYLOSE PHOSPHATASE 1"/>
    <property type="match status" value="1"/>
</dbReference>
<dbReference type="InterPro" id="IPR000560">
    <property type="entry name" value="His_Pase_clade-2"/>
</dbReference>
<dbReference type="Gene3D" id="3.40.50.1240">
    <property type="entry name" value="Phosphoglycerate mutase-like"/>
    <property type="match status" value="1"/>
</dbReference>
<keyword evidence="2" id="KW-0378">Hydrolase</keyword>
<feature type="compositionally biased region" description="Basic and acidic residues" evidence="3">
    <location>
        <begin position="511"/>
        <end position="522"/>
    </location>
</feature>
<evidence type="ECO:0000313" key="5">
    <source>
        <dbReference type="Proteomes" id="UP000037696"/>
    </source>
</evidence>
<evidence type="ECO:0000256" key="1">
    <source>
        <dbReference type="ARBA" id="ARBA00005375"/>
    </source>
</evidence>
<keyword evidence="5" id="KW-1185">Reference proteome</keyword>
<dbReference type="GO" id="GO:0016791">
    <property type="term" value="F:phosphatase activity"/>
    <property type="evidence" value="ECO:0007669"/>
    <property type="project" value="TreeGrafter"/>
</dbReference>
<dbReference type="STRING" id="229535.A0A0N0RXR1"/>
<feature type="region of interest" description="Disordered" evidence="3">
    <location>
        <begin position="503"/>
        <end position="522"/>
    </location>
</feature>
<dbReference type="CDD" id="cd07061">
    <property type="entry name" value="HP_HAP_like"/>
    <property type="match status" value="1"/>
</dbReference>
<comment type="caution">
    <text evidence="4">The sequence shown here is derived from an EMBL/GenBank/DDBJ whole genome shotgun (WGS) entry which is preliminary data.</text>
</comment>
<evidence type="ECO:0000313" key="4">
    <source>
        <dbReference type="EMBL" id="KOS38229.1"/>
    </source>
</evidence>
<protein>
    <recommendedName>
        <fullName evidence="6">3-phytase</fullName>
    </recommendedName>
</protein>